<feature type="domain" description="Major facilitator superfamily (MFS) profile" evidence="10">
    <location>
        <begin position="24"/>
        <end position="479"/>
    </location>
</feature>
<name>A0A9C6WSS4_FRAOC</name>
<dbReference type="OrthoDB" id="6339427at2759"/>
<accession>A0A9C6WSS4</accession>
<evidence type="ECO:0000256" key="5">
    <source>
        <dbReference type="ARBA" id="ARBA00022692"/>
    </source>
</evidence>
<keyword evidence="11" id="KW-1185">Reference proteome</keyword>
<keyword evidence="6 9" id="KW-1133">Transmembrane helix</keyword>
<evidence type="ECO:0000256" key="2">
    <source>
        <dbReference type="ARBA" id="ARBA00022448"/>
    </source>
</evidence>
<feature type="transmembrane region" description="Helical" evidence="9">
    <location>
        <begin position="197"/>
        <end position="215"/>
    </location>
</feature>
<feature type="transmembrane region" description="Helical" evidence="9">
    <location>
        <begin position="170"/>
        <end position="191"/>
    </location>
</feature>
<reference evidence="12" key="1">
    <citation type="submission" date="2025-08" db="UniProtKB">
        <authorList>
            <consortium name="RefSeq"/>
        </authorList>
    </citation>
    <scope>IDENTIFICATION</scope>
    <source>
        <tissue evidence="12">Whole organism</tissue>
    </source>
</reference>
<dbReference type="FunFam" id="1.20.1250.20:FF:000218">
    <property type="entry name" value="facilitated trehalose transporter Tret1"/>
    <property type="match status" value="1"/>
</dbReference>
<feature type="transmembrane region" description="Helical" evidence="9">
    <location>
        <begin position="112"/>
        <end position="130"/>
    </location>
</feature>
<dbReference type="InterPro" id="IPR005828">
    <property type="entry name" value="MFS_sugar_transport-like"/>
</dbReference>
<feature type="transmembrane region" description="Helical" evidence="9">
    <location>
        <begin position="388"/>
        <end position="413"/>
    </location>
</feature>
<keyword evidence="7 9" id="KW-0472">Membrane</keyword>
<feature type="transmembrane region" description="Helical" evidence="9">
    <location>
        <begin position="457"/>
        <end position="476"/>
    </location>
</feature>
<dbReference type="InterPro" id="IPR050549">
    <property type="entry name" value="MFS_Trehalose_Transporter"/>
</dbReference>
<feature type="transmembrane region" description="Helical" evidence="9">
    <location>
        <begin position="348"/>
        <end position="368"/>
    </location>
</feature>
<dbReference type="InterPro" id="IPR036259">
    <property type="entry name" value="MFS_trans_sf"/>
</dbReference>
<dbReference type="GO" id="GO:0022857">
    <property type="term" value="F:transmembrane transporter activity"/>
    <property type="evidence" value="ECO:0007669"/>
    <property type="project" value="InterPro"/>
</dbReference>
<evidence type="ECO:0000313" key="12">
    <source>
        <dbReference type="RefSeq" id="XP_052126812.1"/>
    </source>
</evidence>
<proteinExistence type="predicted"/>
<evidence type="ECO:0000256" key="8">
    <source>
        <dbReference type="SAM" id="MobiDB-lite"/>
    </source>
</evidence>
<dbReference type="Proteomes" id="UP000504606">
    <property type="component" value="Unplaced"/>
</dbReference>
<dbReference type="InterPro" id="IPR020846">
    <property type="entry name" value="MFS_dom"/>
</dbReference>
<feature type="transmembrane region" description="Helical" evidence="9">
    <location>
        <begin position="323"/>
        <end position="341"/>
    </location>
</feature>
<dbReference type="GO" id="GO:0005886">
    <property type="term" value="C:plasma membrane"/>
    <property type="evidence" value="ECO:0007669"/>
    <property type="project" value="UniProtKB-SubCell"/>
</dbReference>
<sequence>MAARGSTVRVNAGTRFTHCSQVLAALAVSLGPFAAGLGKGYSSPAIASLQEQQRVPLDPGGAAGAVGGGGGTSAGFTVSPQQASWVASLSLLGALFGGLLGGMAMRYGRRKVLLVTAVPFSASWLVTVFATSVEMMFVTAFVGGFCCSIVLLVTQVYVSEIAGPDIRGCLSAVLKMVGQVGVLLSFLGGAYLDWRQLALVVAVAPIMLFVSVLYVPETPSYLVLAGKDDEAARALQWLRGPDTDVGPELAVIRSNILCASGMDDSTPPRSPASFMTHSHRMLRPALTTCGLMLFQRFSGAQAFQFYAVPIFRQTFGGMSPHGGAIAVAFVQLLASLLSGLLIDTVGRLPLLIASSVFMSMALAGFGSFAYYMDAQGDRGAALGGSQDWIPLLCVLVFTVAFSLGISPISWLLISELFPLQYRGAGSSLATSFSYACAFVGVKTFVDFQQALGLHGAFWLYAAISVCGLCFVVCCVPETKGRDLDEMSPRWNTAASAPTATAAAGVRVQPPPPHMAPNVDHGGHLGHMGMGHLGMGHTTGHHHHMGLGPPLGPPGGA</sequence>
<evidence type="ECO:0000256" key="4">
    <source>
        <dbReference type="ARBA" id="ARBA00022597"/>
    </source>
</evidence>
<dbReference type="Pfam" id="PF00083">
    <property type="entry name" value="Sugar_tr"/>
    <property type="match status" value="1"/>
</dbReference>
<keyword evidence="4" id="KW-0762">Sugar transport</keyword>
<keyword evidence="2" id="KW-0813">Transport</keyword>
<dbReference type="PROSITE" id="PS50850">
    <property type="entry name" value="MFS"/>
    <property type="match status" value="1"/>
</dbReference>
<evidence type="ECO:0000256" key="7">
    <source>
        <dbReference type="ARBA" id="ARBA00023136"/>
    </source>
</evidence>
<protein>
    <submittedName>
        <fullName evidence="12">Facilitated trehalose transporter Tret1-2 homolog</fullName>
    </submittedName>
</protein>
<gene>
    <name evidence="12" type="primary">LOC113211826</name>
</gene>
<keyword evidence="3" id="KW-1003">Cell membrane</keyword>
<dbReference type="PRINTS" id="PR00171">
    <property type="entry name" value="SUGRTRNSPORT"/>
</dbReference>
<dbReference type="GeneID" id="113211826"/>
<dbReference type="PANTHER" id="PTHR48021:SF34">
    <property type="entry name" value="FACILITATED TREHALOSE TRANSPORTER TRET1-2 HOMOLOG-LIKE PROTEIN"/>
    <property type="match status" value="1"/>
</dbReference>
<dbReference type="AlphaFoldDB" id="A0A9C6WSS4"/>
<evidence type="ECO:0000256" key="6">
    <source>
        <dbReference type="ARBA" id="ARBA00022989"/>
    </source>
</evidence>
<feature type="region of interest" description="Disordered" evidence="8">
    <location>
        <begin position="537"/>
        <end position="556"/>
    </location>
</feature>
<evidence type="ECO:0000313" key="11">
    <source>
        <dbReference type="Proteomes" id="UP000504606"/>
    </source>
</evidence>
<evidence type="ECO:0000259" key="10">
    <source>
        <dbReference type="PROSITE" id="PS50850"/>
    </source>
</evidence>
<dbReference type="SUPFAM" id="SSF103473">
    <property type="entry name" value="MFS general substrate transporter"/>
    <property type="match status" value="1"/>
</dbReference>
<dbReference type="Gene3D" id="1.20.1250.20">
    <property type="entry name" value="MFS general substrate transporter like domains"/>
    <property type="match status" value="1"/>
</dbReference>
<comment type="subcellular location">
    <subcellularLocation>
        <location evidence="1">Cell membrane</location>
        <topology evidence="1">Multi-pass membrane protein</topology>
    </subcellularLocation>
</comment>
<evidence type="ECO:0000256" key="1">
    <source>
        <dbReference type="ARBA" id="ARBA00004651"/>
    </source>
</evidence>
<evidence type="ECO:0000256" key="3">
    <source>
        <dbReference type="ARBA" id="ARBA00022475"/>
    </source>
</evidence>
<feature type="transmembrane region" description="Helical" evidence="9">
    <location>
        <begin position="136"/>
        <end position="158"/>
    </location>
</feature>
<feature type="transmembrane region" description="Helical" evidence="9">
    <location>
        <begin position="85"/>
        <end position="105"/>
    </location>
</feature>
<dbReference type="RefSeq" id="XP_052126812.1">
    <property type="nucleotide sequence ID" value="XM_052270852.1"/>
</dbReference>
<dbReference type="KEGG" id="foc:113211826"/>
<dbReference type="InterPro" id="IPR003663">
    <property type="entry name" value="Sugar/inositol_transpt"/>
</dbReference>
<dbReference type="PANTHER" id="PTHR48021">
    <property type="match status" value="1"/>
</dbReference>
<organism evidence="11 12">
    <name type="scientific">Frankliniella occidentalis</name>
    <name type="common">Western flower thrips</name>
    <name type="synonym">Euthrips occidentalis</name>
    <dbReference type="NCBI Taxonomy" id="133901"/>
    <lineage>
        <taxon>Eukaryota</taxon>
        <taxon>Metazoa</taxon>
        <taxon>Ecdysozoa</taxon>
        <taxon>Arthropoda</taxon>
        <taxon>Hexapoda</taxon>
        <taxon>Insecta</taxon>
        <taxon>Pterygota</taxon>
        <taxon>Neoptera</taxon>
        <taxon>Paraneoptera</taxon>
        <taxon>Thysanoptera</taxon>
        <taxon>Terebrantia</taxon>
        <taxon>Thripoidea</taxon>
        <taxon>Thripidae</taxon>
        <taxon>Frankliniella</taxon>
    </lineage>
</organism>
<evidence type="ECO:0000256" key="9">
    <source>
        <dbReference type="SAM" id="Phobius"/>
    </source>
</evidence>
<keyword evidence="5 9" id="KW-0812">Transmembrane</keyword>